<evidence type="ECO:0000313" key="6">
    <source>
        <dbReference type="RefSeq" id="XP_026060347.1"/>
    </source>
</evidence>
<dbReference type="GeneID" id="113044509"/>
<dbReference type="KEGG" id="caua:113044508"/>
<dbReference type="PROSITE" id="PS00615">
    <property type="entry name" value="C_TYPE_LECTIN_1"/>
    <property type="match status" value="1"/>
</dbReference>
<dbReference type="Proteomes" id="UP000515129">
    <property type="component" value="Chromosome 26"/>
</dbReference>
<gene>
    <name evidence="7" type="primary">LOC113044509</name>
    <name evidence="5" type="synonym">LOC113044507</name>
    <name evidence="6" type="synonym">LOC113044508</name>
    <name evidence="8" type="synonym">LOC113044800</name>
</gene>
<dbReference type="RefSeq" id="XP_026060346.1">
    <property type="nucleotide sequence ID" value="XM_026204561.1"/>
</dbReference>
<sequence length="159" mass="17875">MWISVAFILALAVSGVNSNGFRHGRRCPPSWEKFEMQCFKFFSDLKPWAEAEKKCLELGGNLASVHDSHTSGFLKTFLRKCASGMPRTWIGAHDAIKNNVWFWSDGSKFDYSDWLTGEPNDNGGKENCVELAYGAEQRWNDLDCATPLNFICLISLPAC</sequence>
<dbReference type="KEGG" id="caua:113044509"/>
<organism evidence="4 7">
    <name type="scientific">Carassius auratus</name>
    <name type="common">Goldfish</name>
    <dbReference type="NCBI Taxonomy" id="7957"/>
    <lineage>
        <taxon>Eukaryota</taxon>
        <taxon>Metazoa</taxon>
        <taxon>Chordata</taxon>
        <taxon>Craniata</taxon>
        <taxon>Vertebrata</taxon>
        <taxon>Euteleostomi</taxon>
        <taxon>Actinopterygii</taxon>
        <taxon>Neopterygii</taxon>
        <taxon>Teleostei</taxon>
        <taxon>Ostariophysi</taxon>
        <taxon>Cypriniformes</taxon>
        <taxon>Cyprinidae</taxon>
        <taxon>Cyprininae</taxon>
        <taxon>Carassius</taxon>
    </lineage>
</organism>
<dbReference type="RefSeq" id="XP_026060754.1">
    <property type="nucleotide sequence ID" value="XM_026204969.1"/>
</dbReference>
<feature type="domain" description="C-type lectin" evidence="3">
    <location>
        <begin position="34"/>
        <end position="153"/>
    </location>
</feature>
<dbReference type="PRINTS" id="PR01504">
    <property type="entry name" value="PNCREATITSAP"/>
</dbReference>
<accession>A0A6P6JKR6</accession>
<dbReference type="RefSeq" id="XP_026060347.1">
    <property type="nucleotide sequence ID" value="XM_026204562.1"/>
</dbReference>
<keyword evidence="1" id="KW-1015">Disulfide bond</keyword>
<evidence type="ECO:0000256" key="1">
    <source>
        <dbReference type="ARBA" id="ARBA00023157"/>
    </source>
</evidence>
<dbReference type="KEGG" id="caua:113044800"/>
<keyword evidence="4" id="KW-1185">Reference proteome</keyword>
<evidence type="ECO:0000313" key="4">
    <source>
        <dbReference type="Proteomes" id="UP000515129"/>
    </source>
</evidence>
<dbReference type="SUPFAM" id="SSF56436">
    <property type="entry name" value="C-type lectin-like"/>
    <property type="match status" value="1"/>
</dbReference>
<dbReference type="InterPro" id="IPR016186">
    <property type="entry name" value="C-type_lectin-like/link_sf"/>
</dbReference>
<dbReference type="SMART" id="SM00034">
    <property type="entry name" value="CLECT"/>
    <property type="match status" value="1"/>
</dbReference>
<dbReference type="OrthoDB" id="441660at2759"/>
<evidence type="ECO:0000313" key="7">
    <source>
        <dbReference type="RefSeq" id="XP_026060348.1"/>
    </source>
</evidence>
<evidence type="ECO:0000259" key="3">
    <source>
        <dbReference type="PROSITE" id="PS50041"/>
    </source>
</evidence>
<dbReference type="PANTHER" id="PTHR22803">
    <property type="entry name" value="MANNOSE, PHOSPHOLIPASE, LECTIN RECEPTOR RELATED"/>
    <property type="match status" value="1"/>
</dbReference>
<dbReference type="InterPro" id="IPR016187">
    <property type="entry name" value="CTDL_fold"/>
</dbReference>
<dbReference type="Pfam" id="PF00059">
    <property type="entry name" value="Lectin_C"/>
    <property type="match status" value="1"/>
</dbReference>
<feature type="signal peptide" evidence="2">
    <location>
        <begin position="1"/>
        <end position="18"/>
    </location>
</feature>
<evidence type="ECO:0000313" key="5">
    <source>
        <dbReference type="RefSeq" id="XP_026060346.1"/>
    </source>
</evidence>
<reference evidence="5 6" key="1">
    <citation type="submission" date="2025-04" db="UniProtKB">
        <authorList>
            <consortium name="RefSeq"/>
        </authorList>
    </citation>
    <scope>IDENTIFICATION</scope>
    <source>
        <strain evidence="5 6">Wakin</strain>
        <tissue evidence="5 6">Muscle</tissue>
    </source>
</reference>
<dbReference type="AlphaFoldDB" id="A0A6P6JKR6"/>
<feature type="chain" id="PRO_5044649748" evidence="2">
    <location>
        <begin position="19"/>
        <end position="159"/>
    </location>
</feature>
<dbReference type="InterPro" id="IPR018378">
    <property type="entry name" value="C-type_lectin_CS"/>
</dbReference>
<evidence type="ECO:0000256" key="2">
    <source>
        <dbReference type="SAM" id="SignalP"/>
    </source>
</evidence>
<protein>
    <submittedName>
        <fullName evidence="5 6">Ladderlectin-like</fullName>
    </submittedName>
</protein>
<dbReference type="GeneTree" id="ENSGT00940000161814"/>
<keyword evidence="2" id="KW-0732">Signal</keyword>
<dbReference type="Gene3D" id="3.10.100.10">
    <property type="entry name" value="Mannose-Binding Protein A, subunit A"/>
    <property type="match status" value="1"/>
</dbReference>
<dbReference type="KEGG" id="caua:113044507"/>
<dbReference type="RefSeq" id="XP_026060348.1">
    <property type="nucleotide sequence ID" value="XM_026204563.1"/>
</dbReference>
<dbReference type="PROSITE" id="PS50041">
    <property type="entry name" value="C_TYPE_LECTIN_2"/>
    <property type="match status" value="1"/>
</dbReference>
<name>A0A6P6JKR6_CARAU</name>
<dbReference type="InterPro" id="IPR050111">
    <property type="entry name" value="C-type_lectin/snaclec_domain"/>
</dbReference>
<proteinExistence type="predicted"/>
<dbReference type="InterPro" id="IPR001304">
    <property type="entry name" value="C-type_lectin-like"/>
</dbReference>
<evidence type="ECO:0000313" key="8">
    <source>
        <dbReference type="RefSeq" id="XP_026060754.1"/>
    </source>
</evidence>